<sequence>MAEYKHGALGNVNAAGTKVAEKSKAAMVYIGTAPVHTVENGEKNVNVPMLINDISEAKKYLGYSEDWASYTLCEPIHHHFETKGVGPLVFINVLDPKKHKSDESGNISKKPENGRIRIPAAGNIILDSVVVKTKGDSATKVKGKDYSISYSSEKETIVIAEITSGALGTEELAITYDSADPSKVTTDEVIGSTDGLGKNTGIYAVKNVYPATKYIPSFILCPGFSSVPAIHTVMYQNSKKINGHWDAFMRADLPLTDGGTQLTFETANIYRKANGYDRDNEVVYFPVIQGTDGRIYHISVLAAANIQELLLAQDGIPYKSASNTECAIIENLYLGEAFKDRIFDDDIINKKLNMNGIASAAYTGGRWAIWGAHCADYDQSSADSVNVAETNRMMLYYVSNDFQQRRAVDVDQPLTPNDIKNIASQEQSRLDALVNSGMLTYGEVKLKSDTEARSDILNGDYCFTFKITATPLAKSLTADVNWTEDGFATYFADVTAD</sequence>
<evidence type="ECO:0000313" key="1">
    <source>
        <dbReference type="EMBL" id="DAE17553.1"/>
    </source>
</evidence>
<dbReference type="EMBL" id="BK015642">
    <property type="protein sequence ID" value="DAE17553.1"/>
    <property type="molecule type" value="Genomic_DNA"/>
</dbReference>
<organism evidence="1">
    <name type="scientific">Caudovirales sp. ctqPn17</name>
    <dbReference type="NCBI Taxonomy" id="2825772"/>
    <lineage>
        <taxon>Viruses</taxon>
        <taxon>Duplodnaviria</taxon>
        <taxon>Heunggongvirae</taxon>
        <taxon>Uroviricota</taxon>
        <taxon>Caudoviricetes</taxon>
    </lineage>
</organism>
<proteinExistence type="predicted"/>
<name>A0A8S5QFH1_9CAUD</name>
<accession>A0A8S5QFH1</accession>
<reference evidence="1" key="1">
    <citation type="journal article" date="2021" name="Proc. Natl. Acad. Sci. U.S.A.">
        <title>A Catalog of Tens of Thousands of Viruses from Human Metagenomes Reveals Hidden Associations with Chronic Diseases.</title>
        <authorList>
            <person name="Tisza M.J."/>
            <person name="Buck C.B."/>
        </authorList>
    </citation>
    <scope>NUCLEOTIDE SEQUENCE</scope>
    <source>
        <strain evidence="1">CtqPn17</strain>
    </source>
</reference>
<protein>
    <submittedName>
        <fullName evidence="1">Tail sheath tube</fullName>
    </submittedName>
</protein>